<dbReference type="RefSeq" id="WP_246119903.1">
    <property type="nucleotide sequence ID" value="NZ_SJPF01000001.1"/>
</dbReference>
<dbReference type="AlphaFoldDB" id="A0A5C5VKH9"/>
<keyword evidence="1" id="KW-0732">Signal</keyword>
<name>A0A5C5VKH9_9BACT</name>
<evidence type="ECO:0000256" key="1">
    <source>
        <dbReference type="SAM" id="SignalP"/>
    </source>
</evidence>
<feature type="chain" id="PRO_5022828915" evidence="1">
    <location>
        <begin position="24"/>
        <end position="369"/>
    </location>
</feature>
<comment type="caution">
    <text evidence="2">The sequence shown here is derived from an EMBL/GenBank/DDBJ whole genome shotgun (WGS) entry which is preliminary data.</text>
</comment>
<keyword evidence="3" id="KW-1185">Reference proteome</keyword>
<feature type="signal peptide" evidence="1">
    <location>
        <begin position="1"/>
        <end position="23"/>
    </location>
</feature>
<dbReference type="Proteomes" id="UP000318878">
    <property type="component" value="Unassembled WGS sequence"/>
</dbReference>
<evidence type="ECO:0000313" key="2">
    <source>
        <dbReference type="EMBL" id="TWT38503.1"/>
    </source>
</evidence>
<evidence type="ECO:0000313" key="3">
    <source>
        <dbReference type="Proteomes" id="UP000318878"/>
    </source>
</evidence>
<protein>
    <submittedName>
        <fullName evidence="2">Uncharacterized protein</fullName>
    </submittedName>
</protein>
<accession>A0A5C5VKH9</accession>
<gene>
    <name evidence="2" type="ORF">Enr8_01950</name>
</gene>
<reference evidence="2 3" key="1">
    <citation type="submission" date="2019-02" db="EMBL/GenBank/DDBJ databases">
        <title>Deep-cultivation of Planctomycetes and their phenomic and genomic characterization uncovers novel biology.</title>
        <authorList>
            <person name="Wiegand S."/>
            <person name="Jogler M."/>
            <person name="Boedeker C."/>
            <person name="Pinto D."/>
            <person name="Vollmers J."/>
            <person name="Rivas-Marin E."/>
            <person name="Kohn T."/>
            <person name="Peeters S.H."/>
            <person name="Heuer A."/>
            <person name="Rast P."/>
            <person name="Oberbeckmann S."/>
            <person name="Bunk B."/>
            <person name="Jeske O."/>
            <person name="Meyerdierks A."/>
            <person name="Storesund J.E."/>
            <person name="Kallscheuer N."/>
            <person name="Luecker S."/>
            <person name="Lage O.M."/>
            <person name="Pohl T."/>
            <person name="Merkel B.J."/>
            <person name="Hornburger P."/>
            <person name="Mueller R.-W."/>
            <person name="Bruemmer F."/>
            <person name="Labrenz M."/>
            <person name="Spormann A.M."/>
            <person name="Op Den Camp H."/>
            <person name="Overmann J."/>
            <person name="Amann R."/>
            <person name="Jetten M.S.M."/>
            <person name="Mascher T."/>
            <person name="Medema M.H."/>
            <person name="Devos D.P."/>
            <person name="Kaster A.-K."/>
            <person name="Ovreas L."/>
            <person name="Rohde M."/>
            <person name="Galperin M.Y."/>
            <person name="Jogler C."/>
        </authorList>
    </citation>
    <scope>NUCLEOTIDE SEQUENCE [LARGE SCALE GENOMIC DNA]</scope>
    <source>
        <strain evidence="2 3">Enr8</strain>
    </source>
</reference>
<organism evidence="2 3">
    <name type="scientific">Blastopirellula retiformator</name>
    <dbReference type="NCBI Taxonomy" id="2527970"/>
    <lineage>
        <taxon>Bacteria</taxon>
        <taxon>Pseudomonadati</taxon>
        <taxon>Planctomycetota</taxon>
        <taxon>Planctomycetia</taxon>
        <taxon>Pirellulales</taxon>
        <taxon>Pirellulaceae</taxon>
        <taxon>Blastopirellula</taxon>
    </lineage>
</organism>
<proteinExistence type="predicted"/>
<dbReference type="EMBL" id="SJPF01000001">
    <property type="protein sequence ID" value="TWT38503.1"/>
    <property type="molecule type" value="Genomic_DNA"/>
</dbReference>
<sequence precursor="true">MRLLLCTAGLLGAAMLMAGSAGAAEYVLIGDQSPTVDASLVSYQYASLGGCGDSADLVGCECGSAIGDCCGDLGDCGQSCGMSGGCGSCCGCNSCCGHDCWLTKFLVPSDHCYDDFISPITNPVYFEDPRTLTEVRFIYLHHQIPSAAFGGHVNLIAVQLRAALTENLSIIATKDGFATSTSPLIDDGWADVAAGLKYNLYKDPFNQRILSAGLTYEMPVGSTRTLQGSGDGVFDIFLTGGTQFGCNNHFLSTSGFLLPADKSAESSIWFWSNHVDHRIAGTKWYVLGEMNWYHYMSSGKAFTGAPIEGGDLFNLGTVGVAGNDIVTGALGVKYKPSSHMELGFAWETPLTERRDVLQNRITVDCIFRY</sequence>